<keyword evidence="2 5" id="KW-0132">Cell division</keyword>
<comment type="subunit">
    <text evidence="5">Self-interacts. Interacts with FtsZ.</text>
</comment>
<dbReference type="AlphaFoldDB" id="A0A3S0JZF8"/>
<dbReference type="InterPro" id="IPR020823">
    <property type="entry name" value="Cell_div_FtsA"/>
</dbReference>
<dbReference type="PANTHER" id="PTHR32432">
    <property type="entry name" value="CELL DIVISION PROTEIN FTSA-RELATED"/>
    <property type="match status" value="1"/>
</dbReference>
<dbReference type="FunFam" id="3.30.420.40:FF:000032">
    <property type="entry name" value="Cell division protein FtsA"/>
    <property type="match status" value="1"/>
</dbReference>
<dbReference type="NCBIfam" id="TIGR01174">
    <property type="entry name" value="ftsA"/>
    <property type="match status" value="1"/>
</dbReference>
<evidence type="ECO:0000256" key="6">
    <source>
        <dbReference type="PIRNR" id="PIRNR003101"/>
    </source>
</evidence>
<dbReference type="GO" id="GO:0043093">
    <property type="term" value="P:FtsZ-dependent cytokinesis"/>
    <property type="evidence" value="ECO:0007669"/>
    <property type="project" value="UniProtKB-UniRule"/>
</dbReference>
<evidence type="ECO:0000259" key="8">
    <source>
        <dbReference type="SMART" id="SM00842"/>
    </source>
</evidence>
<dbReference type="HAMAP" id="MF_02033">
    <property type="entry name" value="FtsA"/>
    <property type="match status" value="1"/>
</dbReference>
<name>A0A3S0JZF8_9GAMM</name>
<comment type="function">
    <text evidence="5 6">Cell division protein that is involved in the assembly of the Z ring. May serve as a membrane anchor for the Z ring.</text>
</comment>
<dbReference type="Pfam" id="PF14450">
    <property type="entry name" value="FtsA"/>
    <property type="match status" value="2"/>
</dbReference>
<proteinExistence type="inferred from homology"/>
<comment type="similarity">
    <text evidence="5 6">Belongs to the FtsA/MreB family.</text>
</comment>
<evidence type="ECO:0000256" key="1">
    <source>
        <dbReference type="ARBA" id="ARBA00022475"/>
    </source>
</evidence>
<dbReference type="FunFam" id="3.30.420.40:FF:000035">
    <property type="entry name" value="Cell division protein FtsA"/>
    <property type="match status" value="1"/>
</dbReference>
<feature type="region of interest" description="Disordered" evidence="7">
    <location>
        <begin position="385"/>
        <end position="415"/>
    </location>
</feature>
<evidence type="ECO:0000313" key="10">
    <source>
        <dbReference type="Proteomes" id="UP000267400"/>
    </source>
</evidence>
<dbReference type="SMART" id="SM00842">
    <property type="entry name" value="FtsA"/>
    <property type="match status" value="1"/>
</dbReference>
<evidence type="ECO:0000313" key="9">
    <source>
        <dbReference type="EMBL" id="RTR06045.1"/>
    </source>
</evidence>
<dbReference type="EMBL" id="RXNS01000003">
    <property type="protein sequence ID" value="RTR06045.1"/>
    <property type="molecule type" value="Genomic_DNA"/>
</dbReference>
<evidence type="ECO:0000256" key="2">
    <source>
        <dbReference type="ARBA" id="ARBA00022618"/>
    </source>
</evidence>
<dbReference type="GO" id="GO:0032153">
    <property type="term" value="C:cell division site"/>
    <property type="evidence" value="ECO:0007669"/>
    <property type="project" value="UniProtKB-UniRule"/>
</dbReference>
<dbReference type="GO" id="GO:0009898">
    <property type="term" value="C:cytoplasmic side of plasma membrane"/>
    <property type="evidence" value="ECO:0007669"/>
    <property type="project" value="UniProtKB-UniRule"/>
</dbReference>
<keyword evidence="1 5" id="KW-1003">Cell membrane</keyword>
<dbReference type="InterPro" id="IPR043129">
    <property type="entry name" value="ATPase_NBD"/>
</dbReference>
<protein>
    <recommendedName>
        <fullName evidence="5 6">Cell division protein FtsA</fullName>
    </recommendedName>
</protein>
<dbReference type="CDD" id="cd24048">
    <property type="entry name" value="ASKHA_NBD_FtsA"/>
    <property type="match status" value="1"/>
</dbReference>
<evidence type="ECO:0000256" key="3">
    <source>
        <dbReference type="ARBA" id="ARBA00023136"/>
    </source>
</evidence>
<reference evidence="9 10" key="1">
    <citation type="submission" date="2018-12" db="EMBL/GenBank/DDBJ databases">
        <authorList>
            <person name="Yu L."/>
        </authorList>
    </citation>
    <scope>NUCLEOTIDE SEQUENCE [LARGE SCALE GENOMIC DNA]</scope>
    <source>
        <strain evidence="9 10">11S</strain>
    </source>
</reference>
<feature type="domain" description="SHS2" evidence="8">
    <location>
        <begin position="11"/>
        <end position="197"/>
    </location>
</feature>
<dbReference type="NCBIfam" id="NF007009">
    <property type="entry name" value="PRK09472.1"/>
    <property type="match status" value="1"/>
</dbReference>
<evidence type="ECO:0000256" key="4">
    <source>
        <dbReference type="ARBA" id="ARBA00023306"/>
    </source>
</evidence>
<sequence length="432" mass="46035">MSGPSNASNMVVGLDIGTSKVVAIVGQPTDDGGIEIAGIGSHPSRGMKKGVVINIESTVQSIQRAVEEAELMAGCDIHSVYVGIAGSHISSMNSDGVVAIKEREVAPSDIDRVIDSARARAISEGQRVLHVLPQEFAIDTQGGIREPLGMSGVRLEARVHLVTAALNAVQNIEKCVRRCGLEVDAIILEQLASSHAVLTEDERELGVCMVDIGGGTTDIAVFTEGAIRHTAVIPIAGDQVTNDIAMALRTPTQHAEEIKVKYACALTQLAASDEMIKVPSVGDRPARDLSRQSLAEVVEPRYEELFTLVRDELRRSGYEDLVAAGVVLTGGTSRMEGVVELAEEIFHMPVRIACPQSVRGLADVVRNPIYSTGVGLLHYALQEARQGHGHQGSQGQGSSISAQPRRGDVSRRGPEEGIPALVRLKGWFKGNF</sequence>
<comment type="subcellular location">
    <subcellularLocation>
        <location evidence="5">Cell membrane</location>
        <topology evidence="5">Peripheral membrane protein</topology>
        <orientation evidence="5">Cytoplasmic side</orientation>
    </subcellularLocation>
    <text evidence="5">Localizes to the Z ring in an FtsZ-dependent manner. Targeted to the membrane through a conserved C-terminal amphipathic helix.</text>
</comment>
<dbReference type="OrthoDB" id="9810567at2"/>
<dbReference type="FunFam" id="3.30.1490.110:FF:000001">
    <property type="entry name" value="Cell division protein FtsA"/>
    <property type="match status" value="1"/>
</dbReference>
<feature type="compositionally biased region" description="Basic and acidic residues" evidence="7">
    <location>
        <begin position="405"/>
        <end position="415"/>
    </location>
</feature>
<dbReference type="Pfam" id="PF02491">
    <property type="entry name" value="SHS2_FTSA"/>
    <property type="match status" value="1"/>
</dbReference>
<comment type="caution">
    <text evidence="9">The sequence shown here is derived from an EMBL/GenBank/DDBJ whole genome shotgun (WGS) entry which is preliminary data.</text>
</comment>
<keyword evidence="4 5" id="KW-0131">Cell cycle</keyword>
<dbReference type="SUPFAM" id="SSF53067">
    <property type="entry name" value="Actin-like ATPase domain"/>
    <property type="match status" value="2"/>
</dbReference>
<dbReference type="RefSeq" id="WP_126481524.1">
    <property type="nucleotide sequence ID" value="NZ_RXNS01000003.1"/>
</dbReference>
<dbReference type="InterPro" id="IPR050696">
    <property type="entry name" value="FtsA/MreB"/>
</dbReference>
<keyword evidence="10" id="KW-1185">Reference proteome</keyword>
<organism evidence="9 10">
    <name type="scientific">Halomonas nitroreducens</name>
    <dbReference type="NCBI Taxonomy" id="447425"/>
    <lineage>
        <taxon>Bacteria</taxon>
        <taxon>Pseudomonadati</taxon>
        <taxon>Pseudomonadota</taxon>
        <taxon>Gammaproteobacteria</taxon>
        <taxon>Oceanospirillales</taxon>
        <taxon>Halomonadaceae</taxon>
        <taxon>Halomonas</taxon>
    </lineage>
</organism>
<gene>
    <name evidence="5 9" type="primary">ftsA</name>
    <name evidence="9" type="ORF">EKG36_04700</name>
</gene>
<dbReference type="Gene3D" id="3.30.420.40">
    <property type="match status" value="2"/>
</dbReference>
<dbReference type="Gene3D" id="3.30.1490.110">
    <property type="match status" value="1"/>
</dbReference>
<keyword evidence="3 5" id="KW-0472">Membrane</keyword>
<evidence type="ECO:0000256" key="7">
    <source>
        <dbReference type="SAM" id="MobiDB-lite"/>
    </source>
</evidence>
<evidence type="ECO:0000256" key="5">
    <source>
        <dbReference type="HAMAP-Rule" id="MF_02033"/>
    </source>
</evidence>
<dbReference type="PANTHER" id="PTHR32432:SF4">
    <property type="entry name" value="CELL DIVISION PROTEIN FTSA"/>
    <property type="match status" value="1"/>
</dbReference>
<dbReference type="Proteomes" id="UP000267400">
    <property type="component" value="Unassembled WGS sequence"/>
</dbReference>
<accession>A0A3S0JZF8</accession>
<dbReference type="InterPro" id="IPR003494">
    <property type="entry name" value="SHS2_FtsA"/>
</dbReference>
<dbReference type="PIRSF" id="PIRSF003101">
    <property type="entry name" value="FtsA"/>
    <property type="match status" value="1"/>
</dbReference>